<dbReference type="InterPro" id="IPR036721">
    <property type="entry name" value="RCK_C_sf"/>
</dbReference>
<feature type="domain" description="RCK C-terminal" evidence="1">
    <location>
        <begin position="75"/>
        <end position="162"/>
    </location>
</feature>
<organism evidence="2 3">
    <name type="scientific">Pelotomaculum schinkii</name>
    <dbReference type="NCBI Taxonomy" id="78350"/>
    <lineage>
        <taxon>Bacteria</taxon>
        <taxon>Bacillati</taxon>
        <taxon>Bacillota</taxon>
        <taxon>Clostridia</taxon>
        <taxon>Eubacteriales</taxon>
        <taxon>Desulfotomaculaceae</taxon>
        <taxon>Pelotomaculum</taxon>
    </lineage>
</organism>
<proteinExistence type="predicted"/>
<dbReference type="Proteomes" id="UP000298324">
    <property type="component" value="Unassembled WGS sequence"/>
</dbReference>
<dbReference type="InterPro" id="IPR050144">
    <property type="entry name" value="AAE_transporter"/>
</dbReference>
<accession>A0A4Y7RA77</accession>
<dbReference type="PIRSF" id="PIRSF005028">
    <property type="entry name" value="KhtT"/>
    <property type="match status" value="1"/>
</dbReference>
<reference evidence="2 3" key="1">
    <citation type="journal article" date="2018" name="Environ. Microbiol.">
        <title>Novel energy conservation strategies and behaviour of Pelotomaculum schinkii driving syntrophic propionate catabolism.</title>
        <authorList>
            <person name="Hidalgo-Ahumada C.A.P."/>
            <person name="Nobu M.K."/>
            <person name="Narihiro T."/>
            <person name="Tamaki H."/>
            <person name="Liu W.T."/>
            <person name="Kamagata Y."/>
            <person name="Stams A.J.M."/>
            <person name="Imachi H."/>
            <person name="Sousa D.Z."/>
        </authorList>
    </citation>
    <scope>NUCLEOTIDE SEQUENCE [LARGE SCALE GENOMIC DNA]</scope>
    <source>
        <strain evidence="2 3">HH</strain>
    </source>
</reference>
<name>A0A4Y7RA77_9FIRM</name>
<evidence type="ECO:0000259" key="1">
    <source>
        <dbReference type="PROSITE" id="PS51202"/>
    </source>
</evidence>
<keyword evidence="3" id="KW-1185">Reference proteome</keyword>
<dbReference type="InterPro" id="IPR006037">
    <property type="entry name" value="RCK_C"/>
</dbReference>
<dbReference type="PROSITE" id="PS51202">
    <property type="entry name" value="RCK_C"/>
    <property type="match status" value="1"/>
</dbReference>
<dbReference type="InterPro" id="IPR026278">
    <property type="entry name" value="KhtT"/>
</dbReference>
<evidence type="ECO:0000313" key="2">
    <source>
        <dbReference type="EMBL" id="TEB05885.1"/>
    </source>
</evidence>
<dbReference type="InterPro" id="IPR058776">
    <property type="entry name" value="KhtT-like_N"/>
</dbReference>
<dbReference type="EMBL" id="QFGA01000002">
    <property type="protein sequence ID" value="TEB05885.1"/>
    <property type="molecule type" value="Genomic_DNA"/>
</dbReference>
<dbReference type="GO" id="GO:0006813">
    <property type="term" value="P:potassium ion transport"/>
    <property type="evidence" value="ECO:0007669"/>
    <property type="project" value="InterPro"/>
</dbReference>
<dbReference type="PANTHER" id="PTHR30445">
    <property type="entry name" value="K(+)_H(+) ANTIPORTER SUBUNIT KHTT"/>
    <property type="match status" value="1"/>
</dbReference>
<gene>
    <name evidence="2" type="primary">khtT</name>
    <name evidence="2" type="ORF">Psch_02927</name>
</gene>
<dbReference type="AlphaFoldDB" id="A0A4Y7RA77"/>
<dbReference type="Pfam" id="PF25991">
    <property type="entry name" value="KhtT_N"/>
    <property type="match status" value="1"/>
</dbReference>
<dbReference type="PANTHER" id="PTHR30445:SF8">
    <property type="entry name" value="K(+)_H(+) ANTIPORTER SUBUNIT KHTT"/>
    <property type="match status" value="1"/>
</dbReference>
<dbReference type="Gene3D" id="3.30.70.1450">
    <property type="entry name" value="Regulator of K+ conductance, C-terminal domain"/>
    <property type="match status" value="1"/>
</dbReference>
<sequence length="165" mass="18375">MDLIRESDLPGIGRKFQINTRSGDKLVVVIHDDGRREIYHFDNDDPEESISMVTLDDAEARRVAGIIGGMSYMPRDLESVDVCFDEMFIEWYKVEPGAKSAGMTIGDLGIRKRTGATIIAIVKRDQIKIINPGPEQIIREGATLVILGERAKVKACKHLIQHGSL</sequence>
<dbReference type="Pfam" id="PF02080">
    <property type="entry name" value="TrkA_C"/>
    <property type="match status" value="1"/>
</dbReference>
<dbReference type="SUPFAM" id="SSF116726">
    <property type="entry name" value="TrkA C-terminal domain-like"/>
    <property type="match status" value="1"/>
</dbReference>
<protein>
    <submittedName>
        <fullName evidence="2">K(+)/H(+) antiporter subunit KhtT</fullName>
    </submittedName>
</protein>
<dbReference type="RefSeq" id="WP_190258582.1">
    <property type="nucleotide sequence ID" value="NZ_QFGA01000002.1"/>
</dbReference>
<evidence type="ECO:0000313" key="3">
    <source>
        <dbReference type="Proteomes" id="UP000298324"/>
    </source>
</evidence>
<dbReference type="GO" id="GO:0008324">
    <property type="term" value="F:monoatomic cation transmembrane transporter activity"/>
    <property type="evidence" value="ECO:0007669"/>
    <property type="project" value="InterPro"/>
</dbReference>
<comment type="caution">
    <text evidence="2">The sequence shown here is derived from an EMBL/GenBank/DDBJ whole genome shotgun (WGS) entry which is preliminary data.</text>
</comment>